<feature type="compositionally biased region" description="Gly residues" evidence="1">
    <location>
        <begin position="61"/>
        <end position="70"/>
    </location>
</feature>
<feature type="compositionally biased region" description="Basic residues" evidence="1">
    <location>
        <begin position="1"/>
        <end position="17"/>
    </location>
</feature>
<dbReference type="MGI" id="MGI:1922781">
    <property type="gene designation" value="1700025H01Rik"/>
</dbReference>
<reference evidence="2" key="2">
    <citation type="journal article" date="2000" name="Genome Res.">
        <title>Normalization and subtraction of cap-trapper-selected cDNAs to prepare full-length cDNA libraries for rapid discovery of new genes.</title>
        <authorList>
            <person name="Carninci P."/>
            <person name="Shibata Y."/>
            <person name="Hayatsu N."/>
            <person name="Sugahara Y."/>
            <person name="Shibata K."/>
            <person name="Itoh M."/>
            <person name="Konno H."/>
            <person name="Okazaki Y."/>
            <person name="Muramatsu M."/>
            <person name="Hayashizaki Y."/>
        </authorList>
    </citation>
    <scope>NUCLEOTIDE SEQUENCE</scope>
    <source>
        <strain evidence="2">C57BL/6J</strain>
        <tissue evidence="2">Testis</tissue>
    </source>
</reference>
<sequence length="121" mass="12979">MTNQRVMHHNSPTRKPGRQRDGTPDLSPHSCALSSKPSQEWGGEEELEQTQGARAEAAGPGTTGEPGGSLGEVQVQQAWIPNHKGPGSQGTSSKPGGKAHEDGRDPDSWVQNAHRLKEGRW</sequence>
<dbReference type="AGR" id="MGI:1922781"/>
<protein>
    <submittedName>
        <fullName evidence="2">Uncharacterized protein</fullName>
    </submittedName>
</protein>
<organism evidence="2">
    <name type="scientific">Mus musculus</name>
    <name type="common">Mouse</name>
    <dbReference type="NCBI Taxonomy" id="10090"/>
    <lineage>
        <taxon>Eukaryota</taxon>
        <taxon>Metazoa</taxon>
        <taxon>Chordata</taxon>
        <taxon>Craniata</taxon>
        <taxon>Vertebrata</taxon>
        <taxon>Euteleostomi</taxon>
        <taxon>Mammalia</taxon>
        <taxon>Eutheria</taxon>
        <taxon>Euarchontoglires</taxon>
        <taxon>Glires</taxon>
        <taxon>Rodentia</taxon>
        <taxon>Myomorpha</taxon>
        <taxon>Muroidea</taxon>
        <taxon>Muridae</taxon>
        <taxon>Murinae</taxon>
        <taxon>Mus</taxon>
        <taxon>Mus</taxon>
    </lineage>
</organism>
<reference evidence="2" key="1">
    <citation type="journal article" date="1999" name="Methods Enzymol.">
        <title>High-efficiency full-length cDNA cloning.</title>
        <authorList>
            <person name="Carninci P."/>
            <person name="Hayashizaki Y."/>
        </authorList>
    </citation>
    <scope>NUCLEOTIDE SEQUENCE</scope>
    <source>
        <strain evidence="2">C57BL/6J</strain>
        <tissue evidence="2">Testis</tissue>
    </source>
</reference>
<feature type="region of interest" description="Disordered" evidence="1">
    <location>
        <begin position="1"/>
        <end position="121"/>
    </location>
</feature>
<reference evidence="2" key="3">
    <citation type="journal article" date="2000" name="Genome Res.">
        <title>RIKEN integrated sequence analysis (RISA) system--384-format sequencing pipeline with 384 multicapillary sequencer.</title>
        <authorList>
            <person name="Shibata K."/>
            <person name="Itoh M."/>
            <person name="Aizawa K."/>
            <person name="Nagaoka S."/>
            <person name="Sasaki N."/>
            <person name="Carninci P."/>
            <person name="Konno H."/>
            <person name="Akiyama J."/>
            <person name="Nishi K."/>
            <person name="Kitsunai T."/>
            <person name="Tashiro H."/>
            <person name="Itoh M."/>
            <person name="Sumi N."/>
            <person name="Ishii Y."/>
            <person name="Nakamura S."/>
            <person name="Hazama M."/>
            <person name="Nishine T."/>
            <person name="Harada A."/>
            <person name="Yamamoto R."/>
            <person name="Matsumoto H."/>
            <person name="Sakaguchi S."/>
            <person name="Ikegami T."/>
            <person name="Kashiwagi K."/>
            <person name="Fujiwake S."/>
            <person name="Inoue K."/>
            <person name="Togawa Y."/>
            <person name="Izawa M."/>
            <person name="Ohara E."/>
            <person name="Watahiki M."/>
            <person name="Yoneda Y."/>
            <person name="Ishikawa T."/>
            <person name="Ozawa K."/>
            <person name="Tanaka T."/>
            <person name="Matsuura S."/>
            <person name="Kawai J."/>
            <person name="Okazaki Y."/>
            <person name="Muramatsu M."/>
            <person name="Inoue Y."/>
            <person name="Kira A."/>
            <person name="Hayashizaki Y."/>
        </authorList>
    </citation>
    <scope>NUCLEOTIDE SEQUENCE</scope>
    <source>
        <strain evidence="2">C57BL/6J</strain>
        <tissue evidence="2">Testis</tissue>
    </source>
</reference>
<evidence type="ECO:0000256" key="1">
    <source>
        <dbReference type="SAM" id="MobiDB-lite"/>
    </source>
</evidence>
<evidence type="ECO:0000313" key="2">
    <source>
        <dbReference type="EMBL" id="BAB24534.1"/>
    </source>
</evidence>
<reference evidence="2" key="8">
    <citation type="journal article" date="2005" name="Science">
        <title>Antisense Transcription in the Mammalian Transcriptome.</title>
        <authorList>
            <consortium name="RIKEN Genome Exploration Research Group and Genome Science Group (Genome Network Project Core Group) and the FANTOM Consortium"/>
        </authorList>
    </citation>
    <scope>NUCLEOTIDE SEQUENCE</scope>
    <source>
        <strain evidence="2">C57BL/6J</strain>
        <tissue evidence="2">Testis</tissue>
    </source>
</reference>
<accession>Q9D9Y6</accession>
<dbReference type="EMBL" id="AK006338">
    <property type="protein sequence ID" value="BAB24534.1"/>
    <property type="molecule type" value="mRNA"/>
</dbReference>
<name>Q9D9Y6_MOUSE</name>
<proteinExistence type="evidence at transcript level"/>
<reference evidence="2" key="4">
    <citation type="submission" date="2000-07" db="EMBL/GenBank/DDBJ databases">
        <authorList>
            <person name="Adachi J."/>
            <person name="Aizawa K."/>
            <person name="Akahira S."/>
            <person name="Akimura T."/>
            <person name="Arai A."/>
            <person name="Aono H."/>
            <person name="Arakawa T."/>
            <person name="Bono H."/>
            <person name="Carninci P."/>
            <person name="Fukuda S."/>
            <person name="Fukunishi Y."/>
            <person name="Furuno M."/>
            <person name="Hanagaki T."/>
            <person name="Hara A."/>
            <person name="Hayatsu N."/>
            <person name="Hiramoto K."/>
            <person name="Hiraoka T."/>
            <person name="Hori F."/>
            <person name="Imotani K."/>
            <person name="Ishii Y."/>
            <person name="Itoh M."/>
            <person name="Izawa M."/>
            <person name="Kasukawa T."/>
            <person name="Kato H."/>
            <person name="Kawai J."/>
            <person name="Kojima Y."/>
            <person name="Konno H."/>
            <person name="Kouda M."/>
            <person name="Koya S."/>
            <person name="Kurihara C."/>
            <person name="Matsuyama T."/>
            <person name="Miyazaki A."/>
            <person name="Nishi K."/>
            <person name="Nomura K."/>
            <person name="Numazaki R."/>
            <person name="Ohno M."/>
            <person name="Okazaki Y."/>
            <person name="Okido T."/>
            <person name="Owa C."/>
            <person name="Saito H."/>
            <person name="Saito R."/>
            <person name="Sakai C."/>
            <person name="Sakai K."/>
            <person name="Sano H."/>
            <person name="Sasaki D."/>
            <person name="Shibata K."/>
            <person name="Shibata Y."/>
            <person name="Shinagawa A."/>
            <person name="Shiraki T."/>
            <person name="Sogabe Y."/>
            <person name="Suzuki H."/>
            <person name="Tagami M."/>
            <person name="Tagawa A."/>
            <person name="Takahashi F."/>
            <person name="Tanaka T."/>
            <person name="Tejima Y."/>
            <person name="Toya T."/>
            <person name="Yamamura T."/>
            <person name="Yasunishi A."/>
            <person name="Yoshida K."/>
            <person name="Yoshino M."/>
            <person name="Muramatsu M."/>
            <person name="Hayashizaki Y."/>
        </authorList>
    </citation>
    <scope>NUCLEOTIDE SEQUENCE</scope>
    <source>
        <strain evidence="2">C57BL/6J</strain>
        <tissue evidence="2">Testis</tissue>
    </source>
</reference>
<reference evidence="2" key="5">
    <citation type="journal article" date="2001" name="Nature">
        <title>Functional annotation of a full-length mouse cDNA collection.</title>
        <authorList>
            <consortium name="The RIKEN Genome Exploration Research Group Phase II Team and the FANTOM Consortium"/>
        </authorList>
    </citation>
    <scope>NUCLEOTIDE SEQUENCE</scope>
    <source>
        <strain evidence="2">C57BL/6J</strain>
        <tissue evidence="2">Testis</tissue>
    </source>
</reference>
<gene>
    <name evidence="3" type="primary">1700025H01Rik</name>
</gene>
<reference evidence="2" key="7">
    <citation type="journal article" date="2005" name="Science">
        <title>The Transcriptional Landscape of the Mammalian Genome.</title>
        <authorList>
            <consortium name="The FANTOM Consortium"/>
            <consortium name="Riken Genome Exploration Research Group and Genome Science Group (Genome Network Project Core Group)"/>
        </authorList>
    </citation>
    <scope>NUCLEOTIDE SEQUENCE</scope>
    <source>
        <strain evidence="2">C57BL/6J</strain>
        <tissue evidence="2">Testis</tissue>
    </source>
</reference>
<reference evidence="2" key="6">
    <citation type="journal article" date="2002" name="Nature">
        <title>Analysis of the mouse transcriptome based on functional annotation of 60,770 full-length cDNAs.</title>
        <authorList>
            <consortium name="The FANTOM Consortium and the RIKEN Genome Exploration Research Group Phase I and II Team"/>
        </authorList>
    </citation>
    <scope>NUCLEOTIDE SEQUENCE</scope>
    <source>
        <strain evidence="2">C57BL/6J</strain>
        <tissue evidence="2">Testis</tissue>
    </source>
</reference>
<feature type="compositionally biased region" description="Basic and acidic residues" evidence="1">
    <location>
        <begin position="98"/>
        <end position="107"/>
    </location>
</feature>
<evidence type="ECO:0000313" key="3">
    <source>
        <dbReference type="MGI" id="MGI:1922781"/>
    </source>
</evidence>
<dbReference type="AlphaFoldDB" id="Q9D9Y6"/>